<evidence type="ECO:0000259" key="2">
    <source>
        <dbReference type="Pfam" id="PF01370"/>
    </source>
</evidence>
<evidence type="ECO:0000313" key="4">
    <source>
        <dbReference type="Proteomes" id="UP000587586"/>
    </source>
</evidence>
<dbReference type="PANTHER" id="PTHR43245">
    <property type="entry name" value="BIFUNCTIONAL POLYMYXIN RESISTANCE PROTEIN ARNA"/>
    <property type="match status" value="1"/>
</dbReference>
<dbReference type="EMBL" id="BLXZ01000005">
    <property type="protein sequence ID" value="GFO69009.1"/>
    <property type="molecule type" value="Genomic_DNA"/>
</dbReference>
<gene>
    <name evidence="3" type="ORF">GMLC_25880</name>
</gene>
<dbReference type="Proteomes" id="UP000587586">
    <property type="component" value="Unassembled WGS sequence"/>
</dbReference>
<name>A0A6V8NCZ8_9BACT</name>
<organism evidence="3 4">
    <name type="scientific">Geomonas limicola</name>
    <dbReference type="NCBI Taxonomy" id="2740186"/>
    <lineage>
        <taxon>Bacteria</taxon>
        <taxon>Pseudomonadati</taxon>
        <taxon>Thermodesulfobacteriota</taxon>
        <taxon>Desulfuromonadia</taxon>
        <taxon>Geobacterales</taxon>
        <taxon>Geobacteraceae</taxon>
        <taxon>Geomonas</taxon>
    </lineage>
</organism>
<comment type="caution">
    <text evidence="3">The sequence shown here is derived from an EMBL/GenBank/DDBJ whole genome shotgun (WGS) entry which is preliminary data.</text>
</comment>
<dbReference type="InterPro" id="IPR001509">
    <property type="entry name" value="Epimerase_deHydtase"/>
</dbReference>
<feature type="region of interest" description="Disordered" evidence="1">
    <location>
        <begin position="1"/>
        <end position="24"/>
    </location>
</feature>
<feature type="domain" description="NAD-dependent epimerase/dehydratase" evidence="2">
    <location>
        <begin position="31"/>
        <end position="252"/>
    </location>
</feature>
<keyword evidence="4" id="KW-1185">Reference proteome</keyword>
<dbReference type="Gene3D" id="3.40.50.720">
    <property type="entry name" value="NAD(P)-binding Rossmann-like Domain"/>
    <property type="match status" value="1"/>
</dbReference>
<reference evidence="4" key="1">
    <citation type="submission" date="2020-06" db="EMBL/GenBank/DDBJ databases">
        <title>Draft genomic sequecing of Geomonas sp. Red745.</title>
        <authorList>
            <person name="Itoh H."/>
            <person name="Xu Z.X."/>
            <person name="Ushijima N."/>
            <person name="Masuda Y."/>
            <person name="Shiratori Y."/>
            <person name="Senoo K."/>
        </authorList>
    </citation>
    <scope>NUCLEOTIDE SEQUENCE [LARGE SCALE GENOMIC DNA]</scope>
    <source>
        <strain evidence="4">Red745</strain>
    </source>
</reference>
<evidence type="ECO:0000313" key="3">
    <source>
        <dbReference type="EMBL" id="GFO69009.1"/>
    </source>
</evidence>
<dbReference type="InterPro" id="IPR036291">
    <property type="entry name" value="NAD(P)-bd_dom_sf"/>
</dbReference>
<dbReference type="PANTHER" id="PTHR43245:SF58">
    <property type="entry name" value="BLL5923 PROTEIN"/>
    <property type="match status" value="1"/>
</dbReference>
<dbReference type="InterPro" id="IPR050177">
    <property type="entry name" value="Lipid_A_modif_metabolic_enz"/>
</dbReference>
<evidence type="ECO:0000256" key="1">
    <source>
        <dbReference type="SAM" id="MobiDB-lite"/>
    </source>
</evidence>
<accession>A0A6V8NCZ8</accession>
<dbReference type="CDD" id="cd05232">
    <property type="entry name" value="UDP_G4E_4_SDR_e"/>
    <property type="match status" value="1"/>
</dbReference>
<dbReference type="AlphaFoldDB" id="A0A6V8NCZ8"/>
<feature type="compositionally biased region" description="Basic residues" evidence="1">
    <location>
        <begin position="1"/>
        <end position="12"/>
    </location>
</feature>
<dbReference type="Pfam" id="PF01370">
    <property type="entry name" value="Epimerase"/>
    <property type="match status" value="1"/>
</dbReference>
<sequence length="348" mass="37576">MKRGRSPKKQRQGRTVTQAEPSPGAAPCNVILVTGATGFVGRALCRRLLAEGYRVRAALREGGNTQLPAGVQPVTLPPLGPDTPWSEALSGVEAVVHLAARVHQLKDAAADPLTAYREVNLQGTERLAREAARAGVRRLVFASSVKVHGEGGADPYRELTSPAPLDPYGVSKWEAEQALSRVAAETGLEVVVLRPPLVYGPGVRANFYRMFRALECGFPLPFSGIENRRSLIYLDNLVDALLVCLRHPKAAGGTFLVSDGEDLSTPQLLRRAADSLGVPVRLVPFPKTLLRLAGRLTGKGAALQRLTGSLAVDSTLIRERLGWRPPVTVADALQATARWYREARKEEP</sequence>
<proteinExistence type="predicted"/>
<protein>
    <submittedName>
        <fullName evidence="3">UDP-glucose 4-epimerase</fullName>
    </submittedName>
</protein>
<dbReference type="SUPFAM" id="SSF51735">
    <property type="entry name" value="NAD(P)-binding Rossmann-fold domains"/>
    <property type="match status" value="1"/>
</dbReference>